<dbReference type="InterPro" id="IPR012338">
    <property type="entry name" value="Beta-lactam/transpept-like"/>
</dbReference>
<dbReference type="EMBL" id="FN563149">
    <property type="protein sequence ID" value="CBH50013.1"/>
    <property type="molecule type" value="Genomic_DNA"/>
</dbReference>
<organism evidence="3">
    <name type="scientific">Rhodococcus hoagii (strain 103S)</name>
    <name type="common">Rhodococcus equi</name>
    <dbReference type="NCBI Taxonomy" id="685727"/>
    <lineage>
        <taxon>Bacteria</taxon>
        <taxon>Bacillati</taxon>
        <taxon>Actinomycetota</taxon>
        <taxon>Actinomycetes</taxon>
        <taxon>Mycobacteriales</taxon>
        <taxon>Nocardiaceae</taxon>
        <taxon>Prescottella</taxon>
    </lineage>
</organism>
<dbReference type="Pfam" id="PF00905">
    <property type="entry name" value="Transpeptidase"/>
    <property type="match status" value="1"/>
</dbReference>
<protein>
    <submittedName>
        <fullName evidence="3">Penicillin-binding protein</fullName>
    </submittedName>
</protein>
<dbReference type="GO" id="GO:0005886">
    <property type="term" value="C:plasma membrane"/>
    <property type="evidence" value="ECO:0007669"/>
    <property type="project" value="TreeGrafter"/>
</dbReference>
<gene>
    <name evidence="3" type="ordered locus">REQ_40350</name>
</gene>
<evidence type="ECO:0000313" key="4">
    <source>
        <dbReference type="Proteomes" id="UP000006892"/>
    </source>
</evidence>
<dbReference type="GO" id="GO:0046677">
    <property type="term" value="P:response to antibiotic"/>
    <property type="evidence" value="ECO:0007669"/>
    <property type="project" value="InterPro"/>
</dbReference>
<dbReference type="PANTHER" id="PTHR30627">
    <property type="entry name" value="PEPTIDOGLYCAN D,D-TRANSPEPTIDASE"/>
    <property type="match status" value="1"/>
</dbReference>
<accession>A0A3S5YBQ6</accession>
<dbReference type="AlphaFoldDB" id="A0A3S5YBQ6"/>
<evidence type="ECO:0000259" key="2">
    <source>
        <dbReference type="Pfam" id="PF05223"/>
    </source>
</evidence>
<reference evidence="3" key="1">
    <citation type="journal article" date="2010" name="PLoS Genet.">
        <title>The genome of a pathogenic rhodococcus: cooptive virulence underpinned by key gene acquisitions.</title>
        <authorList>
            <person name="Letek M."/>
            <person name="Gonzalez P."/>
            <person name="Macarthur I."/>
            <person name="Rodriguez H."/>
            <person name="Freeman T.C."/>
            <person name="Valero-Rello A."/>
            <person name="Blanco M."/>
            <person name="Buckley T."/>
            <person name="Cherevach I."/>
            <person name="Fahey R."/>
            <person name="Hapeshi A."/>
            <person name="Holdstock J."/>
            <person name="Leadon D."/>
            <person name="Navas J."/>
            <person name="Ocampo A."/>
            <person name="Quail M.A."/>
            <person name="Sanders M."/>
            <person name="Scortti M.M."/>
            <person name="Prescott J.F."/>
            <person name="Fogarty U."/>
            <person name="Meijer W.G."/>
            <person name="Parkhill J."/>
            <person name="Bentley S.D."/>
            <person name="Vazquez-Boland J.A."/>
        </authorList>
    </citation>
    <scope>NUCLEOTIDE SEQUENCE [LARGE SCALE GENOMIC DNA]</scope>
    <source>
        <strain evidence="3 4">103S</strain>
    </source>
</reference>
<dbReference type="PANTHER" id="PTHR30627:SF24">
    <property type="entry name" value="PENICILLIN-BINDING PROTEIN 4B"/>
    <property type="match status" value="1"/>
</dbReference>
<feature type="domain" description="NTF2-like N-terminal transpeptidase" evidence="2">
    <location>
        <begin position="42"/>
        <end position="144"/>
    </location>
</feature>
<feature type="domain" description="Penicillin-binding protein transpeptidase" evidence="1">
    <location>
        <begin position="328"/>
        <end position="585"/>
    </location>
</feature>
<evidence type="ECO:0000259" key="1">
    <source>
        <dbReference type="Pfam" id="PF00905"/>
    </source>
</evidence>
<dbReference type="KEGG" id="req:REQ_40350"/>
<evidence type="ECO:0000313" key="3">
    <source>
        <dbReference type="EMBL" id="CBH50013.1"/>
    </source>
</evidence>
<dbReference type="InterPro" id="IPR050515">
    <property type="entry name" value="Beta-lactam/transpept"/>
</dbReference>
<dbReference type="Pfam" id="PF05223">
    <property type="entry name" value="MecA_N"/>
    <property type="match status" value="1"/>
</dbReference>
<dbReference type="Gene3D" id="3.40.710.10">
    <property type="entry name" value="DD-peptidase/beta-lactamase superfamily"/>
    <property type="match status" value="1"/>
</dbReference>
<sequence>MTMTPIGTNPVGPVGWRRGALVLSAALTLTSCGMLGGPDSGEKVAEKFVGALGGADVAAAAALTDDPDGASDVLRRTFDGLGEETDADFTVEHADDTAFTYRSDWDFGGGRTWSYSTTVPLTTADGSRRVDWSASVVNERLRGDQALQYTPVTDTRAVLDANGMALMEPRTVTVVAVESSALVPTVRTRLGALLAKAVPGFELAPPDPGAPTAPDARIDLVTLRQEDVEPIRADLERIPGIHLSDQLRLLTVDREMTSPVVAGLRTTWEARQKDSAGWRVQAVDADGGVTGTLAGGDPPAGTAMRTTLDPRLQYLAQRAVDTEPRAAALVALDSGNGQVLAVAQNEPADRSGPIALTGLYPPGSTFKTVTTMAALQSGAVNADSVVDCPGTANISGRVIPNENEFDLGRVPLHTAFAHSCNTTMGRLAVDLPADALQNQAREFGLGVDYVTPGLTTVTGSVPSADTPAQRVEAAIGQGENLASPFGMAMVAAAIARGSAPLPQFIGGETTNADHEPDKLDPAHVRDLKAMMTEAVRSGTATTLSDISGLMGKTGTAEFGDGKHSHGWFVGIRGTVAFAVLVVSGESSGPALDIAGHFLRPLDEQ</sequence>
<dbReference type="GO" id="GO:0071555">
    <property type="term" value="P:cell wall organization"/>
    <property type="evidence" value="ECO:0007669"/>
    <property type="project" value="TreeGrafter"/>
</dbReference>
<name>A0A3S5YBQ6_RHOH1</name>
<dbReference type="GO" id="GO:0071972">
    <property type="term" value="F:peptidoglycan L,D-transpeptidase activity"/>
    <property type="evidence" value="ECO:0007669"/>
    <property type="project" value="TreeGrafter"/>
</dbReference>
<dbReference type="InterPro" id="IPR001460">
    <property type="entry name" value="PCN-bd_Tpept"/>
</dbReference>
<dbReference type="GO" id="GO:0008658">
    <property type="term" value="F:penicillin binding"/>
    <property type="evidence" value="ECO:0007669"/>
    <property type="project" value="InterPro"/>
</dbReference>
<dbReference type="SUPFAM" id="SSF56601">
    <property type="entry name" value="beta-lactamase/transpeptidase-like"/>
    <property type="match status" value="1"/>
</dbReference>
<dbReference type="Proteomes" id="UP001154400">
    <property type="component" value="Chromosome"/>
</dbReference>
<proteinExistence type="predicted"/>
<dbReference type="InterPro" id="IPR007887">
    <property type="entry name" value="MecA_N"/>
</dbReference>